<dbReference type="Proteomes" id="UP001060085">
    <property type="component" value="Linkage Group LG03"/>
</dbReference>
<gene>
    <name evidence="1" type="ORF">M9H77_13094</name>
</gene>
<accession>A0ACC0BJA2</accession>
<name>A0ACC0BJA2_CATRO</name>
<organism evidence="1 2">
    <name type="scientific">Catharanthus roseus</name>
    <name type="common">Madagascar periwinkle</name>
    <name type="synonym">Vinca rosea</name>
    <dbReference type="NCBI Taxonomy" id="4058"/>
    <lineage>
        <taxon>Eukaryota</taxon>
        <taxon>Viridiplantae</taxon>
        <taxon>Streptophyta</taxon>
        <taxon>Embryophyta</taxon>
        <taxon>Tracheophyta</taxon>
        <taxon>Spermatophyta</taxon>
        <taxon>Magnoliopsida</taxon>
        <taxon>eudicotyledons</taxon>
        <taxon>Gunneridae</taxon>
        <taxon>Pentapetalae</taxon>
        <taxon>asterids</taxon>
        <taxon>lamiids</taxon>
        <taxon>Gentianales</taxon>
        <taxon>Apocynaceae</taxon>
        <taxon>Rauvolfioideae</taxon>
        <taxon>Vinceae</taxon>
        <taxon>Catharanthinae</taxon>
        <taxon>Catharanthus</taxon>
    </lineage>
</organism>
<keyword evidence="2" id="KW-1185">Reference proteome</keyword>
<reference evidence="2" key="1">
    <citation type="journal article" date="2023" name="Nat. Plants">
        <title>Single-cell RNA sequencing provides a high-resolution roadmap for understanding the multicellular compartmentation of specialized metabolism.</title>
        <authorList>
            <person name="Sun S."/>
            <person name="Shen X."/>
            <person name="Li Y."/>
            <person name="Li Y."/>
            <person name="Wang S."/>
            <person name="Li R."/>
            <person name="Zhang H."/>
            <person name="Shen G."/>
            <person name="Guo B."/>
            <person name="Wei J."/>
            <person name="Xu J."/>
            <person name="St-Pierre B."/>
            <person name="Chen S."/>
            <person name="Sun C."/>
        </authorList>
    </citation>
    <scope>NUCLEOTIDE SEQUENCE [LARGE SCALE GENOMIC DNA]</scope>
</reference>
<dbReference type="EMBL" id="CM044703">
    <property type="protein sequence ID" value="KAI5672730.1"/>
    <property type="molecule type" value="Genomic_DNA"/>
</dbReference>
<sequence>MGTSSSSSLMIVLALLSLNPQKRFFIEEGDLGKVMNHIYNELKIHIKVVLEQPPSVARDVEKLKRGKSNATLEQRFGDKLGGLNSCHHQRPFDNVSNYRYYDMLVQNSYPFHEVDIKEGSKLEELEVEEENFPRYKASHEDNLYEDYEENLMLVKLTMVVAMVINKGIKL</sequence>
<evidence type="ECO:0000313" key="1">
    <source>
        <dbReference type="EMBL" id="KAI5672730.1"/>
    </source>
</evidence>
<protein>
    <submittedName>
        <fullName evidence="1">Uncharacterized protein</fullName>
    </submittedName>
</protein>
<evidence type="ECO:0000313" key="2">
    <source>
        <dbReference type="Proteomes" id="UP001060085"/>
    </source>
</evidence>
<proteinExistence type="predicted"/>
<comment type="caution">
    <text evidence="1">The sequence shown here is derived from an EMBL/GenBank/DDBJ whole genome shotgun (WGS) entry which is preliminary data.</text>
</comment>